<feature type="compositionally biased region" description="Low complexity" evidence="6">
    <location>
        <begin position="576"/>
        <end position="601"/>
    </location>
</feature>
<feature type="compositionally biased region" description="Basic and acidic residues" evidence="6">
    <location>
        <begin position="605"/>
        <end position="615"/>
    </location>
</feature>
<feature type="region of interest" description="Disordered" evidence="6">
    <location>
        <begin position="346"/>
        <end position="393"/>
    </location>
</feature>
<feature type="compositionally biased region" description="Basic residues" evidence="6">
    <location>
        <begin position="352"/>
        <end position="362"/>
    </location>
</feature>
<evidence type="ECO:0000256" key="6">
    <source>
        <dbReference type="SAM" id="MobiDB-lite"/>
    </source>
</evidence>
<dbReference type="InterPro" id="IPR050710">
    <property type="entry name" value="Band7/mec-2_domain"/>
</dbReference>
<dbReference type="InterPro" id="IPR001972">
    <property type="entry name" value="Stomatin_HflK_fam"/>
</dbReference>
<comment type="similarity">
    <text evidence="2">Belongs to the band 7/mec-2 family.</text>
</comment>
<dbReference type="Pfam" id="PF01145">
    <property type="entry name" value="Band_7"/>
    <property type="match status" value="1"/>
</dbReference>
<dbReference type="GO" id="GO:0098552">
    <property type="term" value="C:side of membrane"/>
    <property type="evidence" value="ECO:0007669"/>
    <property type="project" value="UniProtKB-ARBA"/>
</dbReference>
<dbReference type="Gene3D" id="3.30.479.30">
    <property type="entry name" value="Band 7 domain"/>
    <property type="match status" value="1"/>
</dbReference>
<keyword evidence="5 7" id="KW-0472">Membrane</keyword>
<feature type="region of interest" description="Disordered" evidence="6">
    <location>
        <begin position="289"/>
        <end position="326"/>
    </location>
</feature>
<feature type="region of interest" description="Disordered" evidence="6">
    <location>
        <begin position="421"/>
        <end position="615"/>
    </location>
</feature>
<dbReference type="EMBL" id="DS999644">
    <property type="protein sequence ID" value="EFE77312.2"/>
    <property type="molecule type" value="Genomic_DNA"/>
</dbReference>
<evidence type="ECO:0000256" key="3">
    <source>
        <dbReference type="ARBA" id="ARBA00022692"/>
    </source>
</evidence>
<dbReference type="SMART" id="SM00244">
    <property type="entry name" value="PHB"/>
    <property type="match status" value="1"/>
</dbReference>
<dbReference type="FunFam" id="3.30.479.30:FF:000004">
    <property type="entry name" value="Putative membrane protease family, stomatin"/>
    <property type="match status" value="1"/>
</dbReference>
<feature type="compositionally biased region" description="Low complexity" evidence="6">
    <location>
        <begin position="474"/>
        <end position="492"/>
    </location>
</feature>
<feature type="compositionally biased region" description="Basic and acidic residues" evidence="6">
    <location>
        <begin position="455"/>
        <end position="473"/>
    </location>
</feature>
<feature type="compositionally biased region" description="Basic residues" evidence="6">
    <location>
        <begin position="509"/>
        <end position="518"/>
    </location>
</feature>
<evidence type="ECO:0000256" key="2">
    <source>
        <dbReference type="ARBA" id="ARBA00008164"/>
    </source>
</evidence>
<evidence type="ECO:0000256" key="7">
    <source>
        <dbReference type="SAM" id="Phobius"/>
    </source>
</evidence>
<dbReference type="InterPro" id="IPR001107">
    <property type="entry name" value="Band_7"/>
</dbReference>
<reference evidence="10" key="2">
    <citation type="submission" date="2008-12" db="EMBL/GenBank/DDBJ databases">
        <title>Annotation of Streptomyces roseosporus strain NRRL 15998.</title>
        <authorList>
            <consortium name="The Broad Institute Genome Sequencing Platform"/>
            <consortium name="Broad Institute Microbial Sequencing Center"/>
            <person name="Fischbach M."/>
            <person name="Ward D."/>
            <person name="Young S."/>
            <person name="Kodira C.D."/>
            <person name="Zeng Q."/>
            <person name="Koehrsen M."/>
            <person name="Godfrey P."/>
            <person name="Alvarado L."/>
            <person name="Berlin A.M."/>
            <person name="Borenstein D."/>
            <person name="Chen Z."/>
            <person name="Engels R."/>
            <person name="Freedman E."/>
            <person name="Gellesch M."/>
            <person name="Goldberg J."/>
            <person name="Griggs A."/>
            <person name="Gujja S."/>
            <person name="Heiman D.I."/>
            <person name="Hepburn T.A."/>
            <person name="Howarth C."/>
            <person name="Jen D."/>
            <person name="Larson L."/>
            <person name="Lewis B."/>
            <person name="Mehta T."/>
            <person name="Park D."/>
            <person name="Pearson M."/>
            <person name="Roberts A."/>
            <person name="Saif S."/>
            <person name="Shea T.D."/>
            <person name="Shenoy N."/>
            <person name="Sisk P."/>
            <person name="Stolte C."/>
            <person name="Sykes S.N."/>
            <person name="Walk T."/>
            <person name="White J."/>
            <person name="Yandava C."/>
            <person name="Straight P."/>
            <person name="Clardy J."/>
            <person name="Hung D."/>
            <person name="Kolter R."/>
            <person name="Mekalanos J."/>
            <person name="Walker S."/>
            <person name="Walsh C.T."/>
            <person name="Wieland B.L.C."/>
            <person name="Ilzarbe M."/>
            <person name="Galagan J."/>
            <person name="Nusbaum C."/>
            <person name="Birren B."/>
        </authorList>
    </citation>
    <scope>NUCLEOTIDE SEQUENCE [LARGE SCALE GENOMIC DNA]</scope>
    <source>
        <strain evidence="10">NRRL 15998</strain>
    </source>
</reference>
<evidence type="ECO:0000259" key="8">
    <source>
        <dbReference type="SMART" id="SM00244"/>
    </source>
</evidence>
<reference evidence="10" key="1">
    <citation type="submission" date="2008-10" db="EMBL/GenBank/DDBJ databases">
        <authorList>
            <person name="Molnar K."/>
        </authorList>
    </citation>
    <scope>NUCLEOTIDE SEQUENCE [LARGE SCALE GENOMIC DNA]</scope>
    <source>
        <strain evidence="10">NRRL 15998</strain>
    </source>
</reference>
<name>D6AJP0_STRFL</name>
<comment type="subcellular location">
    <subcellularLocation>
        <location evidence="1">Membrane</location>
        <topology evidence="1">Single-pass membrane protein</topology>
    </subcellularLocation>
</comment>
<dbReference type="CDD" id="cd08829">
    <property type="entry name" value="SPFH_paraslipin"/>
    <property type="match status" value="1"/>
</dbReference>
<dbReference type="PROSITE" id="PS01270">
    <property type="entry name" value="BAND_7"/>
    <property type="match status" value="1"/>
</dbReference>
<accession>D6AJP0</accession>
<dbReference type="SUPFAM" id="SSF117892">
    <property type="entry name" value="Band 7/SPFH domain"/>
    <property type="match status" value="1"/>
</dbReference>
<dbReference type="GO" id="GO:0005886">
    <property type="term" value="C:plasma membrane"/>
    <property type="evidence" value="ECO:0007669"/>
    <property type="project" value="UniProtKB-ARBA"/>
</dbReference>
<evidence type="ECO:0000256" key="5">
    <source>
        <dbReference type="ARBA" id="ARBA00023136"/>
    </source>
</evidence>
<dbReference type="AlphaFoldDB" id="D6AJP0"/>
<gene>
    <name evidence="9" type="ORF">SSGG_04679</name>
</gene>
<dbReference type="PRINTS" id="PR00721">
    <property type="entry name" value="STOMATIN"/>
</dbReference>
<proteinExistence type="inferred from homology"/>
<sequence length="615" mass="65892">MDPVVIPILVAALVVVFLVAATVRIVPQARRYNIERFGRYRRTLQPGLNFVLPVADRVNTKLDVREQVYSSDPKPVITEDNLVVNIDTVLYYQITDPRAAAYEVADYLHAIDQLTVTTLRNVIGSMDLEATLTSREEINARLRAVLDDATGKWGIRVNRVEIKAIDPPNTIKEAMEKQMRAERDKRAAILHAEGERQAKILTAEGTKQKDILEAQGTQQAMILRADGESKAVELVFQAVHRNNADAKVLAYKYLETLPHLAQSDNNTFWVIPGELTEAIRTVTTAFGDQSAGAGAGPSVSAEREDAAAADVADSDKDSVGAPEIDPNSTLALDAVAAADEAAKEAAAAVSARRPRRRPRARPGCRGGGSPPAPRLPGRQGPRRTAGASADVKGLTDVKTSADVKALVRLRPYGRIAAQLTYGTGDSGEYDGESPPVHALGRLRGVEPGDRPVLPRTDEAAGLRHRAARGDRGRGPAAGPLPRRLRGARPGPRTGMAAADRLPAAERSPHLRRTPRGRRNQAEAQDRRRPGRSRVARRGGGDADRARPGPGRRHRHAHLPCLGGTGPDGRSARRGSPVRAAHAVAAGPPLVPGVAVPGVAAPADPPQDHGGRPRRS</sequence>
<dbReference type="InterPro" id="IPR018080">
    <property type="entry name" value="Band_7/stomatin-like_CS"/>
</dbReference>
<feature type="transmembrane region" description="Helical" evidence="7">
    <location>
        <begin position="6"/>
        <end position="26"/>
    </location>
</feature>
<evidence type="ECO:0000256" key="4">
    <source>
        <dbReference type="ARBA" id="ARBA00022989"/>
    </source>
</evidence>
<dbReference type="InterPro" id="IPR036013">
    <property type="entry name" value="Band_7/SPFH_dom_sf"/>
</dbReference>
<organism evidence="9 10">
    <name type="scientific">Streptomyces filamentosus NRRL 15998</name>
    <dbReference type="NCBI Taxonomy" id="457431"/>
    <lineage>
        <taxon>Bacteria</taxon>
        <taxon>Bacillati</taxon>
        <taxon>Actinomycetota</taxon>
        <taxon>Actinomycetes</taxon>
        <taxon>Kitasatosporales</taxon>
        <taxon>Streptomycetaceae</taxon>
        <taxon>Streptomyces</taxon>
    </lineage>
</organism>
<dbReference type="Proteomes" id="UP000003986">
    <property type="component" value="Unassembled WGS sequence"/>
</dbReference>
<evidence type="ECO:0000313" key="10">
    <source>
        <dbReference type="Proteomes" id="UP000003986"/>
    </source>
</evidence>
<feature type="domain" description="Band 7" evidence="8">
    <location>
        <begin position="21"/>
        <end position="179"/>
    </location>
</feature>
<keyword evidence="4 7" id="KW-1133">Transmembrane helix</keyword>
<evidence type="ECO:0000313" key="9">
    <source>
        <dbReference type="EMBL" id="EFE77312.2"/>
    </source>
</evidence>
<keyword evidence="3 7" id="KW-0812">Transmembrane</keyword>
<protein>
    <submittedName>
        <fullName evidence="9">Predicted protein</fullName>
    </submittedName>
</protein>
<evidence type="ECO:0000256" key="1">
    <source>
        <dbReference type="ARBA" id="ARBA00004167"/>
    </source>
</evidence>
<dbReference type="PANTHER" id="PTHR43327">
    <property type="entry name" value="STOMATIN-LIKE PROTEIN 2, MITOCHONDRIAL"/>
    <property type="match status" value="1"/>
</dbReference>
<dbReference type="PANTHER" id="PTHR43327:SF10">
    <property type="entry name" value="STOMATIN-LIKE PROTEIN 2, MITOCHONDRIAL"/>
    <property type="match status" value="1"/>
</dbReference>